<accession>A0ABW3WAW8</accession>
<dbReference type="Gene3D" id="3.30.70.270">
    <property type="match status" value="1"/>
</dbReference>
<feature type="domain" description="GGDEF" evidence="5">
    <location>
        <begin position="493"/>
        <end position="626"/>
    </location>
</feature>
<dbReference type="Pfam" id="PF00990">
    <property type="entry name" value="GGDEF"/>
    <property type="match status" value="1"/>
</dbReference>
<dbReference type="PROSITE" id="PS50887">
    <property type="entry name" value="GGDEF"/>
    <property type="match status" value="1"/>
</dbReference>
<dbReference type="CDD" id="cd17574">
    <property type="entry name" value="REC_OmpR"/>
    <property type="match status" value="1"/>
</dbReference>
<evidence type="ECO:0000256" key="1">
    <source>
        <dbReference type="ARBA" id="ARBA00012528"/>
    </source>
</evidence>
<dbReference type="SMART" id="SM00267">
    <property type="entry name" value="GGDEF"/>
    <property type="match status" value="1"/>
</dbReference>
<dbReference type="InterPro" id="IPR011006">
    <property type="entry name" value="CheY-like_superfamily"/>
</dbReference>
<dbReference type="PROSITE" id="PS50110">
    <property type="entry name" value="RESPONSE_REGULATORY"/>
    <property type="match status" value="1"/>
</dbReference>
<evidence type="ECO:0000313" key="8">
    <source>
        <dbReference type="Proteomes" id="UP001597158"/>
    </source>
</evidence>
<organism evidence="7 8">
    <name type="scientific">Thauera mechernichensis</name>
    <dbReference type="NCBI Taxonomy" id="82788"/>
    <lineage>
        <taxon>Bacteria</taxon>
        <taxon>Pseudomonadati</taxon>
        <taxon>Pseudomonadota</taxon>
        <taxon>Betaproteobacteria</taxon>
        <taxon>Rhodocyclales</taxon>
        <taxon>Zoogloeaceae</taxon>
        <taxon>Thauera</taxon>
    </lineage>
</organism>
<dbReference type="InterPro" id="IPR013976">
    <property type="entry name" value="HDOD"/>
</dbReference>
<proteinExistence type="predicted"/>
<protein>
    <recommendedName>
        <fullName evidence="1">diguanylate cyclase</fullName>
        <ecNumber evidence="1">2.7.7.65</ecNumber>
    </recommendedName>
</protein>
<dbReference type="Pfam" id="PF00072">
    <property type="entry name" value="Response_reg"/>
    <property type="match status" value="1"/>
</dbReference>
<keyword evidence="3" id="KW-0597">Phosphoprotein</keyword>
<feature type="modified residue" description="4-aspartylphosphate" evidence="3">
    <location>
        <position position="362"/>
    </location>
</feature>
<dbReference type="SUPFAM" id="SSF55073">
    <property type="entry name" value="Nucleotide cyclase"/>
    <property type="match status" value="1"/>
</dbReference>
<dbReference type="SUPFAM" id="SSF52172">
    <property type="entry name" value="CheY-like"/>
    <property type="match status" value="1"/>
</dbReference>
<keyword evidence="7" id="KW-0548">Nucleotidyltransferase</keyword>
<dbReference type="NCBIfam" id="TIGR00254">
    <property type="entry name" value="GGDEF"/>
    <property type="match status" value="1"/>
</dbReference>
<dbReference type="SUPFAM" id="SSF109604">
    <property type="entry name" value="HD-domain/PDEase-like"/>
    <property type="match status" value="1"/>
</dbReference>
<dbReference type="CDD" id="cd01949">
    <property type="entry name" value="GGDEF"/>
    <property type="match status" value="1"/>
</dbReference>
<evidence type="ECO:0000256" key="3">
    <source>
        <dbReference type="PROSITE-ProRule" id="PRU00169"/>
    </source>
</evidence>
<feature type="domain" description="HDOD" evidence="6">
    <location>
        <begin position="13"/>
        <end position="207"/>
    </location>
</feature>
<dbReference type="InterPro" id="IPR050469">
    <property type="entry name" value="Diguanylate_Cyclase"/>
</dbReference>
<evidence type="ECO:0000259" key="5">
    <source>
        <dbReference type="PROSITE" id="PS50887"/>
    </source>
</evidence>
<dbReference type="PROSITE" id="PS51833">
    <property type="entry name" value="HDOD"/>
    <property type="match status" value="1"/>
</dbReference>
<dbReference type="EC" id="2.7.7.65" evidence="1"/>
<dbReference type="Proteomes" id="UP001597158">
    <property type="component" value="Unassembled WGS sequence"/>
</dbReference>
<dbReference type="RefSeq" id="WP_277833728.1">
    <property type="nucleotide sequence ID" value="NZ_JARQZE010000009.1"/>
</dbReference>
<dbReference type="InterPro" id="IPR001789">
    <property type="entry name" value="Sig_transdc_resp-reg_receiver"/>
</dbReference>
<dbReference type="InterPro" id="IPR043128">
    <property type="entry name" value="Rev_trsase/Diguanyl_cyclase"/>
</dbReference>
<feature type="domain" description="Response regulatory" evidence="4">
    <location>
        <begin position="312"/>
        <end position="429"/>
    </location>
</feature>
<dbReference type="Pfam" id="PF08668">
    <property type="entry name" value="HDOD"/>
    <property type="match status" value="1"/>
</dbReference>
<dbReference type="EMBL" id="JBHTMC010000010">
    <property type="protein sequence ID" value="MFD1263168.1"/>
    <property type="molecule type" value="Genomic_DNA"/>
</dbReference>
<dbReference type="InterPro" id="IPR029787">
    <property type="entry name" value="Nucleotide_cyclase"/>
</dbReference>
<evidence type="ECO:0000259" key="6">
    <source>
        <dbReference type="PROSITE" id="PS51833"/>
    </source>
</evidence>
<dbReference type="Gene3D" id="3.40.50.2300">
    <property type="match status" value="1"/>
</dbReference>
<dbReference type="InterPro" id="IPR000160">
    <property type="entry name" value="GGDEF_dom"/>
</dbReference>
<reference evidence="8" key="1">
    <citation type="journal article" date="2019" name="Int. J. Syst. Evol. Microbiol.">
        <title>The Global Catalogue of Microorganisms (GCM) 10K type strain sequencing project: providing services to taxonomists for standard genome sequencing and annotation.</title>
        <authorList>
            <consortium name="The Broad Institute Genomics Platform"/>
            <consortium name="The Broad Institute Genome Sequencing Center for Infectious Disease"/>
            <person name="Wu L."/>
            <person name="Ma J."/>
        </authorList>
    </citation>
    <scope>NUCLEOTIDE SEQUENCE [LARGE SCALE GENOMIC DNA]</scope>
    <source>
        <strain evidence="8">CCUG 48884</strain>
    </source>
</reference>
<evidence type="ECO:0000259" key="4">
    <source>
        <dbReference type="PROSITE" id="PS50110"/>
    </source>
</evidence>
<comment type="catalytic activity">
    <reaction evidence="2">
        <text>2 GTP = 3',3'-c-di-GMP + 2 diphosphate</text>
        <dbReference type="Rhea" id="RHEA:24898"/>
        <dbReference type="ChEBI" id="CHEBI:33019"/>
        <dbReference type="ChEBI" id="CHEBI:37565"/>
        <dbReference type="ChEBI" id="CHEBI:58805"/>
        <dbReference type="EC" id="2.7.7.65"/>
    </reaction>
</comment>
<sequence length="633" mass="68468">MKKLEQIPLDGDLPSPKGVALAILDLCRREDATFTDLAQLAQTDPALAGRLLRQANSAAMGGGRPVASVLEAIRRLGLGTVRNLALGFSLVDQHQNGPCQGFDYQSFWSHSLLMAIAVQQFGTTMNLGSGEELFACGLLAQVGRLGLATVYPAAYGRLLQDTDAHSPLVEREREHLHTDHNELTAALLTAWGIPSALVEPIYHHEAPEASGFLAGSRPQQLASVFHFARCIADLGLAPESEYGNRSAALLLLGGKLGLDADALDHAINELMPRWREWGNLLKVPAAALPTFAQMSAADARRPELSGTPTALRVLLVDDDATSRCIVESVLRDVLGHTVISAGTGAEALAVAVDAQPHIVITDWMMPGMSGLELTHALRATEWGQTMYLIMLTGLDAEDEIAEAFEAGVDDFLTKPVNVRTLRARLRAAGHYVQLLEAWERDRAQLKQFAAELAISNRRLEHTAMTDLLTGLPNRRAGTDALAKAWPAASRSQQPLSVLVLDIDYFKRINDTHGHAVGDKVLVAVAQELQRAARKNDAVCRWGGEEFLMICENTDLKAALLAADRLRRTVESMKIDAGGSPIRTSISIGVASREASMIDADSLVNAADRALYRAKESGRNRSCIIVQGQLRCLP</sequence>
<name>A0ABW3WAW8_9RHOO</name>
<dbReference type="SMART" id="SM00448">
    <property type="entry name" value="REC"/>
    <property type="match status" value="1"/>
</dbReference>
<keyword evidence="7" id="KW-0808">Transferase</keyword>
<dbReference type="GO" id="GO:0052621">
    <property type="term" value="F:diguanylate cyclase activity"/>
    <property type="evidence" value="ECO:0007669"/>
    <property type="project" value="UniProtKB-EC"/>
</dbReference>
<dbReference type="PANTHER" id="PTHR45138">
    <property type="entry name" value="REGULATORY COMPONENTS OF SENSORY TRANSDUCTION SYSTEM"/>
    <property type="match status" value="1"/>
</dbReference>
<evidence type="ECO:0000256" key="2">
    <source>
        <dbReference type="ARBA" id="ARBA00034247"/>
    </source>
</evidence>
<evidence type="ECO:0000313" key="7">
    <source>
        <dbReference type="EMBL" id="MFD1263168.1"/>
    </source>
</evidence>
<gene>
    <name evidence="7" type="ORF">ACFQ4M_06185</name>
</gene>
<dbReference type="Gene3D" id="1.10.3210.10">
    <property type="entry name" value="Hypothetical protein af1432"/>
    <property type="match status" value="1"/>
</dbReference>
<dbReference type="PANTHER" id="PTHR45138:SF9">
    <property type="entry name" value="DIGUANYLATE CYCLASE DGCM-RELATED"/>
    <property type="match status" value="1"/>
</dbReference>
<comment type="caution">
    <text evidence="7">The sequence shown here is derived from an EMBL/GenBank/DDBJ whole genome shotgun (WGS) entry which is preliminary data.</text>
</comment>
<keyword evidence="8" id="KW-1185">Reference proteome</keyword>